<dbReference type="PANTHER" id="PTHR48228">
    <property type="entry name" value="SUCCINYL-COA--D-CITRAMALATE COA-TRANSFERASE"/>
    <property type="match status" value="1"/>
</dbReference>
<accession>A0A4R3KER8</accession>
<dbReference type="PANTHER" id="PTHR48228:SF6">
    <property type="entry name" value="L-CARNITINE COA-TRANSFERASE"/>
    <property type="match status" value="1"/>
</dbReference>
<name>A0A4R3KER8_9FIRM</name>
<dbReference type="Gene3D" id="3.30.1540.10">
    <property type="entry name" value="formyl-coa transferase, domain 3"/>
    <property type="match status" value="1"/>
</dbReference>
<keyword evidence="4" id="KW-1185">Reference proteome</keyword>
<dbReference type="InterPro" id="IPR003673">
    <property type="entry name" value="CoA-Trfase_fam_III"/>
</dbReference>
<comment type="caution">
    <text evidence="3">The sequence shown here is derived from an EMBL/GenBank/DDBJ whole genome shotgun (WGS) entry which is preliminary data.</text>
</comment>
<sequence length="418" mass="46243">MSERKFLIPEFGPFAGMRIITSGSLVAMPFAATLLADFGAEVIHIERPGVGDTLRVLAPFAKEGEKTVSTSWAQDGRNKLSLSLELNLKHPEVKELFYNLIQEADVFMENMVWLAKLGIYDEELLKVNPKLIIVHVSGYGTPEFGGVPAYCDRASYDMIGQAFSGWMYLQGEPGGDPVVAKPWMNDFVSAYAALFGVLAAYHSMLKTGKGQVVDVAQFEAQAMYMCDTFTSYTMAGVIRERSGNNAAAFQPYGLFKSKDGYDIALGAFGPGVYKRFVQGVGFDLEYYNYKETSSGVMAVNSDKGKEFNKKVVDWCAERTAQEIEDAMQAVKVPCSRVNSVKDCLENEHFQKRGDFIQYEDQTLGKEITAFGIAPKLSETPGKVWRGAPALGQDTNAILKEILGYDDEKINILQEKNLI</sequence>
<organism evidence="3 4">
    <name type="scientific">Muricomes intestini</name>
    <dbReference type="NCBI Taxonomy" id="1796634"/>
    <lineage>
        <taxon>Bacteria</taxon>
        <taxon>Bacillati</taxon>
        <taxon>Bacillota</taxon>
        <taxon>Clostridia</taxon>
        <taxon>Lachnospirales</taxon>
        <taxon>Lachnospiraceae</taxon>
        <taxon>Muricomes</taxon>
    </lineage>
</organism>
<dbReference type="InterPro" id="IPR050509">
    <property type="entry name" value="CoA-transferase_III"/>
</dbReference>
<dbReference type="GO" id="GO:0016740">
    <property type="term" value="F:transferase activity"/>
    <property type="evidence" value="ECO:0007669"/>
    <property type="project" value="UniProtKB-KW"/>
</dbReference>
<dbReference type="Gene3D" id="3.40.50.10540">
    <property type="entry name" value="Crotonobetainyl-coa:carnitine coa-transferase, domain 1"/>
    <property type="match status" value="1"/>
</dbReference>
<gene>
    <name evidence="3" type="ORF">EDD59_103183</name>
</gene>
<evidence type="ECO:0000256" key="2">
    <source>
        <dbReference type="ARBA" id="ARBA00022679"/>
    </source>
</evidence>
<comment type="similarity">
    <text evidence="1">Belongs to the CoA-transferase III family.</text>
</comment>
<evidence type="ECO:0000313" key="4">
    <source>
        <dbReference type="Proteomes" id="UP000295726"/>
    </source>
</evidence>
<dbReference type="EMBL" id="SLZZ01000003">
    <property type="protein sequence ID" value="TCS81757.1"/>
    <property type="molecule type" value="Genomic_DNA"/>
</dbReference>
<dbReference type="Pfam" id="PF02515">
    <property type="entry name" value="CoA_transf_3"/>
    <property type="match status" value="1"/>
</dbReference>
<dbReference type="OrthoDB" id="9797653at2"/>
<dbReference type="InterPro" id="IPR044855">
    <property type="entry name" value="CoA-Trfase_III_dom3_sf"/>
</dbReference>
<evidence type="ECO:0000256" key="1">
    <source>
        <dbReference type="ARBA" id="ARBA00008383"/>
    </source>
</evidence>
<dbReference type="Proteomes" id="UP000295726">
    <property type="component" value="Unassembled WGS sequence"/>
</dbReference>
<dbReference type="SUPFAM" id="SSF89796">
    <property type="entry name" value="CoA-transferase family III (CaiB/BaiF)"/>
    <property type="match status" value="1"/>
</dbReference>
<reference evidence="3 4" key="1">
    <citation type="submission" date="2019-03" db="EMBL/GenBank/DDBJ databases">
        <title>Genomic Encyclopedia of Type Strains, Phase IV (KMG-IV): sequencing the most valuable type-strain genomes for metagenomic binning, comparative biology and taxonomic classification.</title>
        <authorList>
            <person name="Goeker M."/>
        </authorList>
    </citation>
    <scope>NUCLEOTIDE SEQUENCE [LARGE SCALE GENOMIC DNA]</scope>
    <source>
        <strain evidence="3 4">DSM 29489</strain>
    </source>
</reference>
<dbReference type="InterPro" id="IPR023606">
    <property type="entry name" value="CoA-Trfase_III_dom_1_sf"/>
</dbReference>
<keyword evidence="2 3" id="KW-0808">Transferase</keyword>
<proteinExistence type="inferred from homology"/>
<evidence type="ECO:0000313" key="3">
    <source>
        <dbReference type="EMBL" id="TCS81757.1"/>
    </source>
</evidence>
<dbReference type="AlphaFoldDB" id="A0A4R3KER8"/>
<protein>
    <submittedName>
        <fullName evidence="3">Crotonobetainyl-CoA:carnitine CoA-transferase CaiB-like acyl-CoA transferase</fullName>
    </submittedName>
</protein>
<dbReference type="RefSeq" id="WP_132379109.1">
    <property type="nucleotide sequence ID" value="NZ_SLZZ01000003.1"/>
</dbReference>